<dbReference type="PROSITE" id="PS51257">
    <property type="entry name" value="PROKAR_LIPOPROTEIN"/>
    <property type="match status" value="1"/>
</dbReference>
<proteinExistence type="predicted"/>
<evidence type="ECO:0000313" key="2">
    <source>
        <dbReference type="EMBL" id="MBB6636264.1"/>
    </source>
</evidence>
<feature type="region of interest" description="Disordered" evidence="1">
    <location>
        <begin position="169"/>
        <end position="201"/>
    </location>
</feature>
<keyword evidence="2" id="KW-0449">Lipoprotein</keyword>
<dbReference type="NCBIfam" id="TIGR02898">
    <property type="entry name" value="spore_YhcN_YlaJ"/>
    <property type="match status" value="1"/>
</dbReference>
<dbReference type="GO" id="GO:0030435">
    <property type="term" value="P:sporulation resulting in formation of a cellular spore"/>
    <property type="evidence" value="ECO:0007669"/>
    <property type="project" value="InterPro"/>
</dbReference>
<dbReference type="AlphaFoldDB" id="A0A841SWG3"/>
<dbReference type="InterPro" id="IPR019076">
    <property type="entry name" value="Spore_lipoprot_YhcN/YlaJ-like"/>
</dbReference>
<dbReference type="InterPro" id="IPR014247">
    <property type="entry name" value="Spore_lipoprot_YhcN/YlaJ"/>
</dbReference>
<dbReference type="Pfam" id="PF09580">
    <property type="entry name" value="Spore_YhcN_YlaJ"/>
    <property type="match status" value="1"/>
</dbReference>
<organism evidence="2 3">
    <name type="scientific">Cohnella thailandensis</name>
    <dbReference type="NCBI Taxonomy" id="557557"/>
    <lineage>
        <taxon>Bacteria</taxon>
        <taxon>Bacillati</taxon>
        <taxon>Bacillota</taxon>
        <taxon>Bacilli</taxon>
        <taxon>Bacillales</taxon>
        <taxon>Paenibacillaceae</taxon>
        <taxon>Cohnella</taxon>
    </lineage>
</organism>
<dbReference type="RefSeq" id="WP_185121478.1">
    <property type="nucleotide sequence ID" value="NZ_JACJVQ010000017.1"/>
</dbReference>
<dbReference type="Proteomes" id="UP000535838">
    <property type="component" value="Unassembled WGS sequence"/>
</dbReference>
<keyword evidence="3" id="KW-1185">Reference proteome</keyword>
<reference evidence="2 3" key="1">
    <citation type="submission" date="2020-08" db="EMBL/GenBank/DDBJ databases">
        <title>Cohnella phylogeny.</title>
        <authorList>
            <person name="Dunlap C."/>
        </authorList>
    </citation>
    <scope>NUCLEOTIDE SEQUENCE [LARGE SCALE GENOMIC DNA]</scope>
    <source>
        <strain evidence="2 3">DSM 25241</strain>
    </source>
</reference>
<dbReference type="EMBL" id="JACJVQ010000017">
    <property type="protein sequence ID" value="MBB6636264.1"/>
    <property type="molecule type" value="Genomic_DNA"/>
</dbReference>
<evidence type="ECO:0000256" key="1">
    <source>
        <dbReference type="SAM" id="MobiDB-lite"/>
    </source>
</evidence>
<accession>A0A841SWG3</accession>
<gene>
    <name evidence="2" type="ORF">H7B67_19245</name>
</gene>
<comment type="caution">
    <text evidence="2">The sequence shown here is derived from an EMBL/GenBank/DDBJ whole genome shotgun (WGS) entry which is preliminary data.</text>
</comment>
<protein>
    <submittedName>
        <fullName evidence="2">YhcN/YlaJ family sporulation lipoprotein</fullName>
    </submittedName>
</protein>
<sequence length="201" mass="21045">MKLTSIGGGIGTGLLIAALAFGSAGCGNARNESSPPELGNRLRAQSENQGAAVITKANANEVARHLEQLATSVRGVKAANCVVFGKYAVVGIDVESTMERSRVGTIKYAVAEAFRKDPYGIDAVVTADVDMAQRLREIRTDVNNGRPIAGFAEEMADIVGRLVPQMPRSVVPPASPDGTGTIQKMQTHLDGRSGHSNTSGK</sequence>
<evidence type="ECO:0000313" key="3">
    <source>
        <dbReference type="Proteomes" id="UP000535838"/>
    </source>
</evidence>
<name>A0A841SWG3_9BACL</name>